<dbReference type="Pfam" id="PF12900">
    <property type="entry name" value="Pyridox_ox_2"/>
    <property type="match status" value="1"/>
</dbReference>
<dbReference type="EMBL" id="BOOH01000086">
    <property type="protein sequence ID" value="GIH81580.1"/>
    <property type="molecule type" value="Genomic_DNA"/>
</dbReference>
<comment type="caution">
    <text evidence="1">The sequence shown here is derived from an EMBL/GenBank/DDBJ whole genome shotgun (WGS) entry which is preliminary data.</text>
</comment>
<dbReference type="RefSeq" id="WP_203895970.1">
    <property type="nucleotide sequence ID" value="NZ_BOOH01000086.1"/>
</dbReference>
<evidence type="ECO:0000313" key="1">
    <source>
        <dbReference type="EMBL" id="GIH81580.1"/>
    </source>
</evidence>
<dbReference type="InterPro" id="IPR024747">
    <property type="entry name" value="Pyridox_Oxase-rel"/>
</dbReference>
<sequence>MKADSTGLRVLSRAECLELLASVPIGRIVFTDRALPAIQPVNYVLDGNRLVIRATAGSKLALAVRDTIVALEADAFDQAGRTGWSVTVVGHAHAVPESRGEFSLLAHLPLAPWTPRGGEQPDVRDRYIVLTVEQISGRRVETHP</sequence>
<dbReference type="InterPro" id="IPR012349">
    <property type="entry name" value="Split_barrel_FMN-bd"/>
</dbReference>
<dbReference type="Gene3D" id="2.30.110.10">
    <property type="entry name" value="Electron Transport, Fmn-binding Protein, Chain A"/>
    <property type="match status" value="1"/>
</dbReference>
<gene>
    <name evidence="1" type="ORF">Plo01_80090</name>
</gene>
<dbReference type="SUPFAM" id="SSF50475">
    <property type="entry name" value="FMN-binding split barrel"/>
    <property type="match status" value="1"/>
</dbReference>
<name>A0A8J3RVS6_9ACTN</name>
<reference evidence="1 2" key="1">
    <citation type="submission" date="2021-01" db="EMBL/GenBank/DDBJ databases">
        <title>Whole genome shotgun sequence of Planobispora longispora NBRC 13918.</title>
        <authorList>
            <person name="Komaki H."/>
            <person name="Tamura T."/>
        </authorList>
    </citation>
    <scope>NUCLEOTIDE SEQUENCE [LARGE SCALE GENOMIC DNA]</scope>
    <source>
        <strain evidence="1 2">NBRC 13918</strain>
    </source>
</reference>
<organism evidence="1 2">
    <name type="scientific">Planobispora longispora</name>
    <dbReference type="NCBI Taxonomy" id="28887"/>
    <lineage>
        <taxon>Bacteria</taxon>
        <taxon>Bacillati</taxon>
        <taxon>Actinomycetota</taxon>
        <taxon>Actinomycetes</taxon>
        <taxon>Streptosporangiales</taxon>
        <taxon>Streptosporangiaceae</taxon>
        <taxon>Planobispora</taxon>
    </lineage>
</organism>
<keyword evidence="2" id="KW-1185">Reference proteome</keyword>
<protein>
    <submittedName>
        <fullName evidence="1">Pyridoxamine 5'-phosphate oxidase</fullName>
    </submittedName>
</protein>
<proteinExistence type="predicted"/>
<dbReference type="AlphaFoldDB" id="A0A8J3RVS6"/>
<dbReference type="Proteomes" id="UP000616724">
    <property type="component" value="Unassembled WGS sequence"/>
</dbReference>
<evidence type="ECO:0000313" key="2">
    <source>
        <dbReference type="Proteomes" id="UP000616724"/>
    </source>
</evidence>
<accession>A0A8J3RVS6</accession>